<keyword evidence="2" id="KW-0732">Signal</keyword>
<dbReference type="Pfam" id="PF03180">
    <property type="entry name" value="Lipoprotein_9"/>
    <property type="match status" value="1"/>
</dbReference>
<evidence type="ECO:0000313" key="8">
    <source>
        <dbReference type="Proteomes" id="UP000075787"/>
    </source>
</evidence>
<dbReference type="CDD" id="cd13598">
    <property type="entry name" value="PBP2_lipoprotein_IlpA_like"/>
    <property type="match status" value="1"/>
</dbReference>
<comment type="caution">
    <text evidence="7">The sequence shown here is derived from an EMBL/GenBank/DDBJ whole genome shotgun (WGS) entry which is preliminary data.</text>
</comment>
<dbReference type="SUPFAM" id="SSF53850">
    <property type="entry name" value="Periplasmic binding protein-like II"/>
    <property type="match status" value="1"/>
</dbReference>
<dbReference type="AlphaFoldDB" id="A0A162KF13"/>
<evidence type="ECO:0000256" key="3">
    <source>
        <dbReference type="ARBA" id="ARBA00023136"/>
    </source>
</evidence>
<accession>A0A162KF13</accession>
<dbReference type="RefSeq" id="WP_062766856.1">
    <property type="nucleotide sequence ID" value="NZ_CP121061.1"/>
</dbReference>
<comment type="similarity">
    <text evidence="6">Belongs to the nlpA lipoprotein family.</text>
</comment>
<dbReference type="Gene3D" id="3.40.190.10">
    <property type="entry name" value="Periplasmic binding protein-like II"/>
    <property type="match status" value="2"/>
</dbReference>
<evidence type="ECO:0000256" key="2">
    <source>
        <dbReference type="ARBA" id="ARBA00022729"/>
    </source>
</evidence>
<evidence type="ECO:0000256" key="5">
    <source>
        <dbReference type="ARBA" id="ARBA00023288"/>
    </source>
</evidence>
<dbReference type="PIRSF" id="PIRSF002854">
    <property type="entry name" value="MetQ"/>
    <property type="match status" value="1"/>
</dbReference>
<dbReference type="PANTHER" id="PTHR30429:SF1">
    <property type="entry name" value="D-METHIONINE-BINDING LIPOPROTEIN METQ-RELATED"/>
    <property type="match status" value="1"/>
</dbReference>
<dbReference type="PANTHER" id="PTHR30429">
    <property type="entry name" value="D-METHIONINE-BINDING LIPOPROTEIN METQ"/>
    <property type="match status" value="1"/>
</dbReference>
<sequence>MPRLSRRLRAILASGLRPLLLTAFVLAGFVTYSDAATPVQQPSPVRLGVMKGPETEVAEVVKTVAAGKGLTVELVTYTDYSQPNAALARGEIDANAFQHRPFLEAEMAAKGYDLVSIGYTMVQPMGIYSRTYKQLRDLPDGARIAIPEDLSNGGRALRLLAERAMIGLAPGAKLTPTPKDVMINTRKFQFVPLPADQVAGAIDLVDAAAINGNYARAAGLDPRRDTIAVENRRSNPYGNILVVRRADQDRLEIHTLLEAFQSPEVAAFLNTHFEGAFLPAW</sequence>
<protein>
    <recommendedName>
        <fullName evidence="6">Lipoprotein</fullName>
    </recommendedName>
</protein>
<evidence type="ECO:0000256" key="4">
    <source>
        <dbReference type="ARBA" id="ARBA00023139"/>
    </source>
</evidence>
<proteinExistence type="inferred from homology"/>
<name>A0A162KF13_9PROT</name>
<comment type="subcellular location">
    <subcellularLocation>
        <location evidence="1">Membrane</location>
        <topology evidence="1">Lipid-anchor</topology>
    </subcellularLocation>
</comment>
<reference evidence="7 8" key="1">
    <citation type="submission" date="2015-12" db="EMBL/GenBank/DDBJ databases">
        <title>Genome sequence of Tistrella mobilis MCCC 1A02139.</title>
        <authorList>
            <person name="Lu L."/>
            <person name="Lai Q."/>
            <person name="Shao Z."/>
            <person name="Qian P."/>
        </authorList>
    </citation>
    <scope>NUCLEOTIDE SEQUENCE [LARGE SCALE GENOMIC DNA]</scope>
    <source>
        <strain evidence="7 8">MCCC 1A02139</strain>
    </source>
</reference>
<dbReference type="OrthoDB" id="9812878at2"/>
<evidence type="ECO:0000313" key="7">
    <source>
        <dbReference type="EMBL" id="KYO51120.1"/>
    </source>
</evidence>
<dbReference type="EMBL" id="LPZR01000182">
    <property type="protein sequence ID" value="KYO51120.1"/>
    <property type="molecule type" value="Genomic_DNA"/>
</dbReference>
<dbReference type="GO" id="GO:0016020">
    <property type="term" value="C:membrane"/>
    <property type="evidence" value="ECO:0007669"/>
    <property type="project" value="UniProtKB-SubCell"/>
</dbReference>
<dbReference type="Proteomes" id="UP000075787">
    <property type="component" value="Unassembled WGS sequence"/>
</dbReference>
<evidence type="ECO:0000256" key="1">
    <source>
        <dbReference type="ARBA" id="ARBA00004635"/>
    </source>
</evidence>
<keyword evidence="3" id="KW-0472">Membrane</keyword>
<organism evidence="7 8">
    <name type="scientific">Tistrella mobilis</name>
    <dbReference type="NCBI Taxonomy" id="171437"/>
    <lineage>
        <taxon>Bacteria</taxon>
        <taxon>Pseudomonadati</taxon>
        <taxon>Pseudomonadota</taxon>
        <taxon>Alphaproteobacteria</taxon>
        <taxon>Geminicoccales</taxon>
        <taxon>Geminicoccaceae</taxon>
        <taxon>Tistrella</taxon>
    </lineage>
</organism>
<evidence type="ECO:0000256" key="6">
    <source>
        <dbReference type="PIRNR" id="PIRNR002854"/>
    </source>
</evidence>
<keyword evidence="5 6" id="KW-0449">Lipoprotein</keyword>
<keyword evidence="4" id="KW-0564">Palmitate</keyword>
<gene>
    <name evidence="7" type="ORF">AUP44_10080</name>
</gene>
<dbReference type="InterPro" id="IPR004872">
    <property type="entry name" value="Lipoprotein_NlpA"/>
</dbReference>